<dbReference type="GO" id="GO:0004568">
    <property type="term" value="F:chitinase activity"/>
    <property type="evidence" value="ECO:0007669"/>
    <property type="project" value="TreeGrafter"/>
</dbReference>
<protein>
    <submittedName>
        <fullName evidence="2">Chitinase-3-like protein 1</fullName>
    </submittedName>
</protein>
<dbReference type="InterPro" id="IPR001223">
    <property type="entry name" value="Glyco_hydro18_cat"/>
</dbReference>
<evidence type="ECO:0000259" key="1">
    <source>
        <dbReference type="PROSITE" id="PS51910"/>
    </source>
</evidence>
<dbReference type="GO" id="GO:0008061">
    <property type="term" value="F:chitin binding"/>
    <property type="evidence" value="ECO:0007669"/>
    <property type="project" value="TreeGrafter"/>
</dbReference>
<dbReference type="GO" id="GO:0005576">
    <property type="term" value="C:extracellular region"/>
    <property type="evidence" value="ECO:0007669"/>
    <property type="project" value="TreeGrafter"/>
</dbReference>
<dbReference type="GO" id="GO:0006032">
    <property type="term" value="P:chitin catabolic process"/>
    <property type="evidence" value="ECO:0007669"/>
    <property type="project" value="TreeGrafter"/>
</dbReference>
<organism evidence="2">
    <name type="scientific">Diabrotica virgifera virgifera</name>
    <name type="common">western corn rootworm</name>
    <dbReference type="NCBI Taxonomy" id="50390"/>
    <lineage>
        <taxon>Eukaryota</taxon>
        <taxon>Metazoa</taxon>
        <taxon>Ecdysozoa</taxon>
        <taxon>Arthropoda</taxon>
        <taxon>Hexapoda</taxon>
        <taxon>Insecta</taxon>
        <taxon>Pterygota</taxon>
        <taxon>Neoptera</taxon>
        <taxon>Endopterygota</taxon>
        <taxon>Coleoptera</taxon>
        <taxon>Polyphaga</taxon>
        <taxon>Cucujiformia</taxon>
        <taxon>Chrysomeloidea</taxon>
        <taxon>Chrysomelidae</taxon>
        <taxon>Galerucinae</taxon>
        <taxon>Diabroticina</taxon>
        <taxon>Diabroticites</taxon>
        <taxon>Diabrotica</taxon>
    </lineage>
</organism>
<dbReference type="SUPFAM" id="SSF51445">
    <property type="entry name" value="(Trans)glycosidases"/>
    <property type="match status" value="1"/>
</dbReference>
<dbReference type="PROSITE" id="PS51910">
    <property type="entry name" value="GH18_2"/>
    <property type="match status" value="1"/>
</dbReference>
<dbReference type="AlphaFoldDB" id="A0A6P7G7V5"/>
<dbReference type="InParanoid" id="A0A6P7G7V5"/>
<dbReference type="Pfam" id="PF00704">
    <property type="entry name" value="Glyco_hydro_18"/>
    <property type="match status" value="1"/>
</dbReference>
<sequence length="129" mass="15196">MRLAYDSCRKLHHHLHKLTMDLKNKNKDLKVMISVGGSRISYTLLRTLFTDSERKESFLYSTVEMIQAYSFDGLDFSWMFPQPSDKERYISFTLNETESKVKLRFVDSLRFLNSSLDKLATTLNTEDLR</sequence>
<accession>A0A6P7G7V5</accession>
<dbReference type="PANTHER" id="PTHR11177:SF317">
    <property type="entry name" value="CHITINASE 12-RELATED"/>
    <property type="match status" value="1"/>
</dbReference>
<dbReference type="Gene3D" id="3.20.20.80">
    <property type="entry name" value="Glycosidases"/>
    <property type="match status" value="1"/>
</dbReference>
<name>A0A6P7G7V5_DIAVI</name>
<dbReference type="GO" id="GO:0005975">
    <property type="term" value="P:carbohydrate metabolic process"/>
    <property type="evidence" value="ECO:0007669"/>
    <property type="project" value="InterPro"/>
</dbReference>
<dbReference type="InterPro" id="IPR017853">
    <property type="entry name" value="GH"/>
</dbReference>
<proteinExistence type="predicted"/>
<dbReference type="PANTHER" id="PTHR11177">
    <property type="entry name" value="CHITINASE"/>
    <property type="match status" value="1"/>
</dbReference>
<dbReference type="RefSeq" id="XP_028145201.1">
    <property type="nucleotide sequence ID" value="XM_028289400.1"/>
</dbReference>
<reference evidence="2" key="1">
    <citation type="submission" date="2025-08" db="UniProtKB">
        <authorList>
            <consortium name="RefSeq"/>
        </authorList>
    </citation>
    <scope>IDENTIFICATION</scope>
    <source>
        <tissue evidence="2">Whole insect</tissue>
    </source>
</reference>
<dbReference type="InterPro" id="IPR050314">
    <property type="entry name" value="Glycosyl_Hydrlase_18"/>
</dbReference>
<evidence type="ECO:0000313" key="2">
    <source>
        <dbReference type="RefSeq" id="XP_028145201.1"/>
    </source>
</evidence>
<gene>
    <name evidence="2" type="primary">LOC114338789</name>
</gene>
<feature type="domain" description="GH18" evidence="1">
    <location>
        <begin position="1"/>
        <end position="129"/>
    </location>
</feature>